<protein>
    <submittedName>
        <fullName evidence="1">Uncharacterized protein</fullName>
    </submittedName>
</protein>
<name>X1KNQ5_9ZZZZ</name>
<dbReference type="InterPro" id="IPR019734">
    <property type="entry name" value="TPR_rpt"/>
</dbReference>
<dbReference type="AlphaFoldDB" id="X1KNQ5"/>
<gene>
    <name evidence="1" type="ORF">S06H3_15242</name>
</gene>
<dbReference type="EMBL" id="BARV01007490">
    <property type="protein sequence ID" value="GAI08707.1"/>
    <property type="molecule type" value="Genomic_DNA"/>
</dbReference>
<comment type="caution">
    <text evidence="1">The sequence shown here is derived from an EMBL/GenBank/DDBJ whole genome shotgun (WGS) entry which is preliminary data.</text>
</comment>
<dbReference type="InterPro" id="IPR011990">
    <property type="entry name" value="TPR-like_helical_dom_sf"/>
</dbReference>
<dbReference type="PANTHER" id="PTHR12558">
    <property type="entry name" value="CELL DIVISION CYCLE 16,23,27"/>
    <property type="match status" value="1"/>
</dbReference>
<dbReference type="Pfam" id="PF13432">
    <property type="entry name" value="TPR_16"/>
    <property type="match status" value="1"/>
</dbReference>
<dbReference type="SUPFAM" id="SSF48452">
    <property type="entry name" value="TPR-like"/>
    <property type="match status" value="1"/>
</dbReference>
<reference evidence="1" key="1">
    <citation type="journal article" date="2014" name="Front. Microbiol.">
        <title>High frequency of phylogenetically diverse reductive dehalogenase-homologous genes in deep subseafloor sedimentary metagenomes.</title>
        <authorList>
            <person name="Kawai M."/>
            <person name="Futagami T."/>
            <person name="Toyoda A."/>
            <person name="Takaki Y."/>
            <person name="Nishi S."/>
            <person name="Hori S."/>
            <person name="Arai W."/>
            <person name="Tsubouchi T."/>
            <person name="Morono Y."/>
            <person name="Uchiyama I."/>
            <person name="Ito T."/>
            <person name="Fujiyama A."/>
            <person name="Inagaki F."/>
            <person name="Takami H."/>
        </authorList>
    </citation>
    <scope>NUCLEOTIDE SEQUENCE</scope>
    <source>
        <strain evidence="1">Expedition CK06-06</strain>
    </source>
</reference>
<organism evidence="1">
    <name type="scientific">marine sediment metagenome</name>
    <dbReference type="NCBI Taxonomy" id="412755"/>
    <lineage>
        <taxon>unclassified sequences</taxon>
        <taxon>metagenomes</taxon>
        <taxon>ecological metagenomes</taxon>
    </lineage>
</organism>
<dbReference type="SMART" id="SM00028">
    <property type="entry name" value="TPR"/>
    <property type="match status" value="4"/>
</dbReference>
<dbReference type="PROSITE" id="PS50005">
    <property type="entry name" value="TPR"/>
    <property type="match status" value="2"/>
</dbReference>
<feature type="non-terminal residue" evidence="1">
    <location>
        <position position="327"/>
    </location>
</feature>
<dbReference type="PANTHER" id="PTHR12558:SF13">
    <property type="entry name" value="CELL DIVISION CYCLE PROTEIN 27 HOMOLOG"/>
    <property type="match status" value="1"/>
</dbReference>
<evidence type="ECO:0000313" key="1">
    <source>
        <dbReference type="EMBL" id="GAI08707.1"/>
    </source>
</evidence>
<proteinExistence type="predicted"/>
<accession>X1KNQ5</accession>
<dbReference type="Gene3D" id="1.25.40.10">
    <property type="entry name" value="Tetratricopeptide repeat domain"/>
    <property type="match status" value="1"/>
</dbReference>
<sequence length="327" mass="37917">MSEVFQVQSDLAERVAQALDITLLEPERQALASRPTENIEAYEYYLRGNEYLYRSYLENDLRITIRMYEKAVELDPTFALAYAKLSKAHGGMHWFYHDRSEERLAMAKQAVDKAFQLNPDLPEAHWALGFYHLWAHLDYDRALEQFAIARKTQPNNSVLIAAIGYVQRRQGKFEQGLANIKKAYELDPLSSVLAMEVGTTFILLRRYSEAERYYERAISLAPDVPQTYNFKAWLYLRWQGSTQKARAVLEEAVQNIKLAENADIVNPLVNIDVFDGNYQEALDRLSLKSEDIDGQDYFIPNALRCAQIYGYMKKKELAKKYHDEARS</sequence>